<dbReference type="Pfam" id="PF02595">
    <property type="entry name" value="Gly_kinase"/>
    <property type="match status" value="1"/>
</dbReference>
<dbReference type="Proteomes" id="UP001597168">
    <property type="component" value="Unassembled WGS sequence"/>
</dbReference>
<evidence type="ECO:0000313" key="5">
    <source>
        <dbReference type="Proteomes" id="UP001597168"/>
    </source>
</evidence>
<gene>
    <name evidence="4" type="ORF">ACFQ3T_28655</name>
</gene>
<dbReference type="PANTHER" id="PTHR21599:SF0">
    <property type="entry name" value="GLYCERATE KINASE"/>
    <property type="match status" value="1"/>
</dbReference>
<proteinExistence type="inferred from homology"/>
<organism evidence="4 5">
    <name type="scientific">Saccharothrix hoggarensis</name>
    <dbReference type="NCBI Taxonomy" id="913853"/>
    <lineage>
        <taxon>Bacteria</taxon>
        <taxon>Bacillati</taxon>
        <taxon>Actinomycetota</taxon>
        <taxon>Actinomycetes</taxon>
        <taxon>Pseudonocardiales</taxon>
        <taxon>Pseudonocardiaceae</taxon>
        <taxon>Saccharothrix</taxon>
    </lineage>
</organism>
<dbReference type="GO" id="GO:0016301">
    <property type="term" value="F:kinase activity"/>
    <property type="evidence" value="ECO:0007669"/>
    <property type="project" value="UniProtKB-KW"/>
</dbReference>
<sequence>GAAGGTAFGLATTWGARLAAGSRFVADLAGLPAQLAWADLLITGEGRLDEQSWTGKVVGHAVAEAVRAGTAVALAVGARATTPPDHVAACVSLIDLVGDGALAMLEPARWLTEAGRALARDLPGR</sequence>
<keyword evidence="2" id="KW-0808">Transferase</keyword>
<evidence type="ECO:0000313" key="4">
    <source>
        <dbReference type="EMBL" id="MFD1151118.1"/>
    </source>
</evidence>
<dbReference type="EMBL" id="JBHTLK010000210">
    <property type="protein sequence ID" value="MFD1151118.1"/>
    <property type="molecule type" value="Genomic_DNA"/>
</dbReference>
<dbReference type="PANTHER" id="PTHR21599">
    <property type="entry name" value="GLYCERATE KINASE"/>
    <property type="match status" value="1"/>
</dbReference>
<reference evidence="5" key="1">
    <citation type="journal article" date="2019" name="Int. J. Syst. Evol. Microbiol.">
        <title>The Global Catalogue of Microorganisms (GCM) 10K type strain sequencing project: providing services to taxonomists for standard genome sequencing and annotation.</title>
        <authorList>
            <consortium name="The Broad Institute Genomics Platform"/>
            <consortium name="The Broad Institute Genome Sequencing Center for Infectious Disease"/>
            <person name="Wu L."/>
            <person name="Ma J."/>
        </authorList>
    </citation>
    <scope>NUCLEOTIDE SEQUENCE [LARGE SCALE GENOMIC DNA]</scope>
    <source>
        <strain evidence="5">CCUG 60214</strain>
    </source>
</reference>
<comment type="similarity">
    <text evidence="1">Belongs to the glycerate kinase type-1 family.</text>
</comment>
<comment type="caution">
    <text evidence="4">The sequence shown here is derived from an EMBL/GenBank/DDBJ whole genome shotgun (WGS) entry which is preliminary data.</text>
</comment>
<dbReference type="Gene3D" id="3.40.50.10350">
    <property type="entry name" value="Glycerate kinase, domain 1"/>
    <property type="match status" value="1"/>
</dbReference>
<dbReference type="RefSeq" id="WP_380727836.1">
    <property type="nucleotide sequence ID" value="NZ_JBHTLK010000210.1"/>
</dbReference>
<keyword evidence="3 4" id="KW-0418">Kinase</keyword>
<evidence type="ECO:0000256" key="2">
    <source>
        <dbReference type="ARBA" id="ARBA00022679"/>
    </source>
</evidence>
<accession>A0ABW3R274</accession>
<dbReference type="InterPro" id="IPR036129">
    <property type="entry name" value="Glycerate_kinase_sf"/>
</dbReference>
<evidence type="ECO:0000256" key="1">
    <source>
        <dbReference type="ARBA" id="ARBA00006284"/>
    </source>
</evidence>
<dbReference type="Gene3D" id="3.90.1510.10">
    <property type="entry name" value="Glycerate kinase, domain 2"/>
    <property type="match status" value="1"/>
</dbReference>
<dbReference type="InterPro" id="IPR004381">
    <property type="entry name" value="Glycerate_kinase"/>
</dbReference>
<dbReference type="SUPFAM" id="SSF110738">
    <property type="entry name" value="Glycerate kinase I"/>
    <property type="match status" value="1"/>
</dbReference>
<name>A0ABW3R274_9PSEU</name>
<dbReference type="InterPro" id="IPR018193">
    <property type="entry name" value="Glyc_kinase_flavodox-like_fold"/>
</dbReference>
<feature type="non-terminal residue" evidence="4">
    <location>
        <position position="1"/>
    </location>
</feature>
<protein>
    <submittedName>
        <fullName evidence="4">Glycerate kinase</fullName>
    </submittedName>
</protein>
<keyword evidence="5" id="KW-1185">Reference proteome</keyword>
<dbReference type="InterPro" id="IPR018197">
    <property type="entry name" value="Glycerate_kinase_RE-like"/>
</dbReference>
<evidence type="ECO:0000256" key="3">
    <source>
        <dbReference type="ARBA" id="ARBA00022777"/>
    </source>
</evidence>